<protein>
    <submittedName>
        <fullName evidence="1">Uncharacterized protein</fullName>
    </submittedName>
</protein>
<accession>A0A5M3WKE0</accession>
<name>A0A5M3WKE0_9ACTN</name>
<dbReference type="GO" id="GO:0030246">
    <property type="term" value="F:carbohydrate binding"/>
    <property type="evidence" value="ECO:0007669"/>
    <property type="project" value="InterPro"/>
</dbReference>
<gene>
    <name evidence="1" type="ORF">Amac_032810</name>
</gene>
<dbReference type="AlphaFoldDB" id="A0A5M3WKE0"/>
<dbReference type="GO" id="GO:0005975">
    <property type="term" value="P:carbohydrate metabolic process"/>
    <property type="evidence" value="ECO:0007669"/>
    <property type="project" value="InterPro"/>
</dbReference>
<dbReference type="GO" id="GO:0003824">
    <property type="term" value="F:catalytic activity"/>
    <property type="evidence" value="ECO:0007669"/>
    <property type="project" value="InterPro"/>
</dbReference>
<evidence type="ECO:0000313" key="1">
    <source>
        <dbReference type="EMBL" id="GES09685.1"/>
    </source>
</evidence>
<comment type="caution">
    <text evidence="1">The sequence shown here is derived from an EMBL/GenBank/DDBJ whole genome shotgun (WGS) entry which is preliminary data.</text>
</comment>
<keyword evidence="2" id="KW-1185">Reference proteome</keyword>
<dbReference type="InterPro" id="IPR011013">
    <property type="entry name" value="Gal_mutarotase_sf_dom"/>
</dbReference>
<sequence>MTALTLEIEVVNPSAYERTGLIFTELPESRPHLLTRAGAWVPVQWLEHGPTLVGGAVVEPVVTVAAQVTVPAAGRIVLVASAAPALSPGSGPGGGLPIPGVLDNGLLRVEAAPDGTISLRAPDGREIHGIGCGVPGPVEVDDVVRGTLVSAMEIIGGGPAARVELRAGEPFARLEAGLLEGGQGARLAVIRDPASRTRFAVMPCPGDESVFARLAGEYRHDLLVMPRSERRGAPSQ</sequence>
<dbReference type="SUPFAM" id="SSF74650">
    <property type="entry name" value="Galactose mutarotase-like"/>
    <property type="match status" value="1"/>
</dbReference>
<dbReference type="RefSeq" id="WP_155355194.1">
    <property type="nucleotide sequence ID" value="NZ_BAAAHL010000040.1"/>
</dbReference>
<dbReference type="OrthoDB" id="1049785at2"/>
<dbReference type="Proteomes" id="UP000331127">
    <property type="component" value="Unassembled WGS sequence"/>
</dbReference>
<dbReference type="EMBL" id="BLAE01000016">
    <property type="protein sequence ID" value="GES09685.1"/>
    <property type="molecule type" value="Genomic_DNA"/>
</dbReference>
<reference evidence="1 2" key="1">
    <citation type="submission" date="2019-10" db="EMBL/GenBank/DDBJ databases">
        <title>Whole genome shotgun sequence of Acrocarpospora macrocephala NBRC 16266.</title>
        <authorList>
            <person name="Ichikawa N."/>
            <person name="Kimura A."/>
            <person name="Kitahashi Y."/>
            <person name="Komaki H."/>
            <person name="Oguchi A."/>
        </authorList>
    </citation>
    <scope>NUCLEOTIDE SEQUENCE [LARGE SCALE GENOMIC DNA]</scope>
    <source>
        <strain evidence="1 2">NBRC 16266</strain>
    </source>
</reference>
<evidence type="ECO:0000313" key="2">
    <source>
        <dbReference type="Proteomes" id="UP000331127"/>
    </source>
</evidence>
<organism evidence="1 2">
    <name type="scientific">Acrocarpospora macrocephala</name>
    <dbReference type="NCBI Taxonomy" id="150177"/>
    <lineage>
        <taxon>Bacteria</taxon>
        <taxon>Bacillati</taxon>
        <taxon>Actinomycetota</taxon>
        <taxon>Actinomycetes</taxon>
        <taxon>Streptosporangiales</taxon>
        <taxon>Streptosporangiaceae</taxon>
        <taxon>Acrocarpospora</taxon>
    </lineage>
</organism>
<proteinExistence type="predicted"/>